<dbReference type="AlphaFoldDB" id="E9SBN0"/>
<dbReference type="OrthoDB" id="1822572at2"/>
<dbReference type="InterPro" id="IPR036439">
    <property type="entry name" value="Dockerin_dom_sf"/>
</dbReference>
<dbReference type="GO" id="GO:0000272">
    <property type="term" value="P:polysaccharide catabolic process"/>
    <property type="evidence" value="ECO:0007669"/>
    <property type="project" value="InterPro"/>
</dbReference>
<dbReference type="SUPFAM" id="SSF63446">
    <property type="entry name" value="Type I dockerin domain"/>
    <property type="match status" value="1"/>
</dbReference>
<dbReference type="InterPro" id="IPR002105">
    <property type="entry name" value="Dockerin_1_rpt"/>
</dbReference>
<proteinExistence type="predicted"/>
<feature type="domain" description="Dockerin" evidence="1">
    <location>
        <begin position="47"/>
        <end position="109"/>
    </location>
</feature>
<dbReference type="Pfam" id="PF00404">
    <property type="entry name" value="Dockerin_1"/>
    <property type="match status" value="1"/>
</dbReference>
<dbReference type="CDD" id="cd14256">
    <property type="entry name" value="Dockerin_I"/>
    <property type="match status" value="1"/>
</dbReference>
<organism evidence="2 3">
    <name type="scientific">Ruminococcus albus 8</name>
    <dbReference type="NCBI Taxonomy" id="246199"/>
    <lineage>
        <taxon>Bacteria</taxon>
        <taxon>Bacillati</taxon>
        <taxon>Bacillota</taxon>
        <taxon>Clostridia</taxon>
        <taxon>Eubacteriales</taxon>
        <taxon>Oscillospiraceae</taxon>
        <taxon>Ruminococcus</taxon>
    </lineage>
</organism>
<protein>
    <submittedName>
        <fullName evidence="2">Dockerin type I repeat protein</fullName>
    </submittedName>
</protein>
<dbReference type="RefSeq" id="WP_002848997.1">
    <property type="nucleotide sequence ID" value="NZ_ADKM02000069.1"/>
</dbReference>
<keyword evidence="3" id="KW-1185">Reference proteome</keyword>
<name>E9SBN0_RUMAL</name>
<evidence type="ECO:0000313" key="2">
    <source>
        <dbReference type="EMBL" id="EGC03359.1"/>
    </source>
</evidence>
<comment type="caution">
    <text evidence="2">The sequence shown here is derived from an EMBL/GenBank/DDBJ whole genome shotgun (WGS) entry which is preliminary data.</text>
</comment>
<dbReference type="GO" id="GO:0004553">
    <property type="term" value="F:hydrolase activity, hydrolyzing O-glycosyl compounds"/>
    <property type="evidence" value="ECO:0007669"/>
    <property type="project" value="InterPro"/>
</dbReference>
<dbReference type="EMBL" id="ADKM02000069">
    <property type="protein sequence ID" value="EGC03359.1"/>
    <property type="molecule type" value="Genomic_DNA"/>
</dbReference>
<dbReference type="InterPro" id="IPR016134">
    <property type="entry name" value="Dockerin_dom"/>
</dbReference>
<evidence type="ECO:0000313" key="3">
    <source>
        <dbReference type="Proteomes" id="UP000004259"/>
    </source>
</evidence>
<dbReference type="Proteomes" id="UP000004259">
    <property type="component" value="Unassembled WGS sequence"/>
</dbReference>
<accession>E9SBN0</accession>
<evidence type="ECO:0000259" key="1">
    <source>
        <dbReference type="PROSITE" id="PS51766"/>
    </source>
</evidence>
<gene>
    <name evidence="2" type="ORF">CUS_5509</name>
</gene>
<dbReference type="Gene3D" id="1.10.1330.10">
    <property type="entry name" value="Dockerin domain"/>
    <property type="match status" value="1"/>
</dbReference>
<sequence>MPVFAVFSFSAFAEPLAPVLDDDAVTECVTSEEPQPEIPDDADKQISAPVWADVNGDDKFNVTDLSLVCAHVKGIKSLDDPSAADVSGDGKVNVIDVVKIAFAVKRQII</sequence>
<reference evidence="2 3" key="1">
    <citation type="submission" date="2011-02" db="EMBL/GenBank/DDBJ databases">
        <authorList>
            <person name="Nelson K.E."/>
            <person name="Sutton G."/>
            <person name="Torralba M."/>
            <person name="Durkin S."/>
            <person name="Harkins D."/>
            <person name="Montgomery R."/>
            <person name="Ziemer C."/>
            <person name="Klaassens E."/>
            <person name="Ocuiv P."/>
            <person name="Morrison M."/>
        </authorList>
    </citation>
    <scope>NUCLEOTIDE SEQUENCE [LARGE SCALE GENOMIC DNA]</scope>
    <source>
        <strain evidence="2 3">8</strain>
    </source>
</reference>
<dbReference type="PROSITE" id="PS51766">
    <property type="entry name" value="DOCKERIN"/>
    <property type="match status" value="1"/>
</dbReference>